<dbReference type="PANTHER" id="PTHR47707">
    <property type="entry name" value="8-OXO-DGTP DIPHOSPHATASE"/>
    <property type="match status" value="1"/>
</dbReference>
<gene>
    <name evidence="13" type="ORF">ET464_11905</name>
</gene>
<dbReference type="InterPro" id="IPR000086">
    <property type="entry name" value="NUDIX_hydrolase_dom"/>
</dbReference>
<dbReference type="GO" id="GO:0044715">
    <property type="term" value="F:8-oxo-dGDP phosphatase activity"/>
    <property type="evidence" value="ECO:0007669"/>
    <property type="project" value="TreeGrafter"/>
</dbReference>
<dbReference type="InterPro" id="IPR047127">
    <property type="entry name" value="MutT-like"/>
</dbReference>
<dbReference type="InterPro" id="IPR015797">
    <property type="entry name" value="NUDIX_hydrolase-like_dom_sf"/>
</dbReference>
<evidence type="ECO:0000256" key="10">
    <source>
        <dbReference type="ARBA" id="ARBA00035861"/>
    </source>
</evidence>
<evidence type="ECO:0000256" key="9">
    <source>
        <dbReference type="ARBA" id="ARBA00023204"/>
    </source>
</evidence>
<evidence type="ECO:0000256" key="4">
    <source>
        <dbReference type="ARBA" id="ARBA00022705"/>
    </source>
</evidence>
<keyword evidence="9" id="KW-0234">DNA repair</keyword>
<dbReference type="PRINTS" id="PR00502">
    <property type="entry name" value="NUDIXFAMILY"/>
</dbReference>
<comment type="similarity">
    <text evidence="2">Belongs to the Nudix hydrolase family.</text>
</comment>
<evidence type="ECO:0000256" key="2">
    <source>
        <dbReference type="ARBA" id="ARBA00005582"/>
    </source>
</evidence>
<dbReference type="GO" id="GO:0044716">
    <property type="term" value="F:8-oxo-GDP phosphatase activity"/>
    <property type="evidence" value="ECO:0007669"/>
    <property type="project" value="TreeGrafter"/>
</dbReference>
<keyword evidence="7 13" id="KW-0378">Hydrolase</keyword>
<evidence type="ECO:0000256" key="3">
    <source>
        <dbReference type="ARBA" id="ARBA00022457"/>
    </source>
</evidence>
<dbReference type="GO" id="GO:0006260">
    <property type="term" value="P:DNA replication"/>
    <property type="evidence" value="ECO:0007669"/>
    <property type="project" value="UniProtKB-KW"/>
</dbReference>
<dbReference type="PROSITE" id="PS51462">
    <property type="entry name" value="NUDIX"/>
    <property type="match status" value="1"/>
</dbReference>
<comment type="catalytic activity">
    <reaction evidence="10">
        <text>8-oxo-dGTP + H2O = 8-oxo-dGMP + diphosphate + H(+)</text>
        <dbReference type="Rhea" id="RHEA:31575"/>
        <dbReference type="ChEBI" id="CHEBI:15377"/>
        <dbReference type="ChEBI" id="CHEBI:15378"/>
        <dbReference type="ChEBI" id="CHEBI:33019"/>
        <dbReference type="ChEBI" id="CHEBI:63224"/>
        <dbReference type="ChEBI" id="CHEBI:77896"/>
        <dbReference type="EC" id="3.6.1.55"/>
    </reaction>
</comment>
<dbReference type="OrthoDB" id="9810648at2"/>
<dbReference type="RefSeq" id="WP_129441152.1">
    <property type="nucleotide sequence ID" value="NZ_CP035492.1"/>
</dbReference>
<dbReference type="GO" id="GO:0008413">
    <property type="term" value="F:8-oxo-7,8-dihydroguanosine triphosphate pyrophosphatase activity"/>
    <property type="evidence" value="ECO:0007669"/>
    <property type="project" value="TreeGrafter"/>
</dbReference>
<feature type="domain" description="Nudix hydrolase" evidence="12">
    <location>
        <begin position="1"/>
        <end position="126"/>
    </location>
</feature>
<evidence type="ECO:0000256" key="6">
    <source>
        <dbReference type="ARBA" id="ARBA00022763"/>
    </source>
</evidence>
<proteinExistence type="inferred from homology"/>
<dbReference type="AlphaFoldDB" id="A0A4P6EXM2"/>
<evidence type="ECO:0000313" key="13">
    <source>
        <dbReference type="EMBL" id="QAY66993.1"/>
    </source>
</evidence>
<dbReference type="EC" id="3.6.1.55" evidence="11"/>
<comment type="cofactor">
    <cofactor evidence="1">
        <name>Mg(2+)</name>
        <dbReference type="ChEBI" id="CHEBI:18420"/>
    </cofactor>
</comment>
<keyword evidence="4" id="KW-0235">DNA replication</keyword>
<dbReference type="PANTHER" id="PTHR47707:SF1">
    <property type="entry name" value="NUDIX HYDROLASE FAMILY PROTEIN"/>
    <property type="match status" value="1"/>
</dbReference>
<evidence type="ECO:0000256" key="8">
    <source>
        <dbReference type="ARBA" id="ARBA00022842"/>
    </source>
</evidence>
<keyword evidence="14" id="KW-1185">Reference proteome</keyword>
<evidence type="ECO:0000313" key="14">
    <source>
        <dbReference type="Proteomes" id="UP000293568"/>
    </source>
</evidence>
<dbReference type="Gene3D" id="3.90.79.10">
    <property type="entry name" value="Nucleoside Triphosphate Pyrophosphohydrolase"/>
    <property type="match status" value="1"/>
</dbReference>
<reference evidence="13 14" key="1">
    <citation type="submission" date="2019-01" db="EMBL/GenBank/DDBJ databases">
        <title>Genome sequencing of strain FW100M-2.</title>
        <authorList>
            <person name="Heo J."/>
            <person name="Kim S.-J."/>
            <person name="Kim J.-S."/>
            <person name="Hong S.-B."/>
            <person name="Kwon S.-W."/>
        </authorList>
    </citation>
    <scope>NUCLEOTIDE SEQUENCE [LARGE SCALE GENOMIC DNA]</scope>
    <source>
        <strain evidence="13 14">FW100M-2</strain>
    </source>
</reference>
<name>A0A4P6EXM2_9BACL</name>
<sequence>MIEVAAAIIEDGDGRLLIARRKQGKSQEGLWEFPGGKLEPGETAESCLVRELQEEMSIRIRPYVYFGVNEHRYEAAAIRLIAYKAVYGGGDMKLADHDDCRWITRGELGLFHFAPADVPFVEKLKLEPELQQQLESDKQ</sequence>
<dbReference type="KEGG" id="pprt:ET464_11905"/>
<dbReference type="GO" id="GO:0035539">
    <property type="term" value="F:8-oxo-7,8-dihydrodeoxyguanosine triphosphate pyrophosphatase activity"/>
    <property type="evidence" value="ECO:0007669"/>
    <property type="project" value="UniProtKB-EC"/>
</dbReference>
<dbReference type="GO" id="GO:0006281">
    <property type="term" value="P:DNA repair"/>
    <property type="evidence" value="ECO:0007669"/>
    <property type="project" value="UniProtKB-KW"/>
</dbReference>
<evidence type="ECO:0000256" key="5">
    <source>
        <dbReference type="ARBA" id="ARBA00022723"/>
    </source>
</evidence>
<dbReference type="Pfam" id="PF00293">
    <property type="entry name" value="NUDIX"/>
    <property type="match status" value="1"/>
</dbReference>
<evidence type="ECO:0000256" key="7">
    <source>
        <dbReference type="ARBA" id="ARBA00022801"/>
    </source>
</evidence>
<keyword evidence="3" id="KW-0515">Mutator protein</keyword>
<evidence type="ECO:0000256" key="1">
    <source>
        <dbReference type="ARBA" id="ARBA00001946"/>
    </source>
</evidence>
<organism evidence="13 14">
    <name type="scientific">Paenibacillus protaetiae</name>
    <dbReference type="NCBI Taxonomy" id="2509456"/>
    <lineage>
        <taxon>Bacteria</taxon>
        <taxon>Bacillati</taxon>
        <taxon>Bacillota</taxon>
        <taxon>Bacilli</taxon>
        <taxon>Bacillales</taxon>
        <taxon>Paenibacillaceae</taxon>
        <taxon>Paenibacillus</taxon>
    </lineage>
</organism>
<dbReference type="Proteomes" id="UP000293568">
    <property type="component" value="Chromosome"/>
</dbReference>
<keyword evidence="6" id="KW-0227">DNA damage</keyword>
<keyword evidence="8" id="KW-0460">Magnesium</keyword>
<evidence type="ECO:0000259" key="12">
    <source>
        <dbReference type="PROSITE" id="PS51462"/>
    </source>
</evidence>
<dbReference type="GO" id="GO:0046872">
    <property type="term" value="F:metal ion binding"/>
    <property type="evidence" value="ECO:0007669"/>
    <property type="project" value="UniProtKB-KW"/>
</dbReference>
<accession>A0A4P6EXM2</accession>
<dbReference type="InterPro" id="IPR020476">
    <property type="entry name" value="Nudix_hydrolase"/>
</dbReference>
<dbReference type="SUPFAM" id="SSF55811">
    <property type="entry name" value="Nudix"/>
    <property type="match status" value="1"/>
</dbReference>
<dbReference type="EMBL" id="CP035492">
    <property type="protein sequence ID" value="QAY66993.1"/>
    <property type="molecule type" value="Genomic_DNA"/>
</dbReference>
<keyword evidence="5" id="KW-0479">Metal-binding</keyword>
<evidence type="ECO:0000256" key="11">
    <source>
        <dbReference type="ARBA" id="ARBA00038905"/>
    </source>
</evidence>
<dbReference type="CDD" id="cd03425">
    <property type="entry name" value="NUDIX_MutT_NudA_like"/>
    <property type="match status" value="1"/>
</dbReference>
<protein>
    <recommendedName>
        <fullName evidence="11">8-oxo-dGTP diphosphatase</fullName>
        <ecNumber evidence="11">3.6.1.55</ecNumber>
    </recommendedName>
</protein>